<comment type="caution">
    <text evidence="2">The sequence shown here is derived from an EMBL/GenBank/DDBJ whole genome shotgun (WGS) entry which is preliminary data.</text>
</comment>
<dbReference type="SUPFAM" id="SSF51604">
    <property type="entry name" value="Enolase C-terminal domain-like"/>
    <property type="match status" value="1"/>
</dbReference>
<dbReference type="Gene3D" id="3.20.20.120">
    <property type="entry name" value="Enolase-like C-terminal domain"/>
    <property type="match status" value="1"/>
</dbReference>
<dbReference type="Gene3D" id="3.30.390.10">
    <property type="entry name" value="Enolase-like, N-terminal domain"/>
    <property type="match status" value="1"/>
</dbReference>
<name>A0A7W9SKN1_ARMRO</name>
<dbReference type="InterPro" id="IPR029017">
    <property type="entry name" value="Enolase-like_N"/>
</dbReference>
<keyword evidence="3" id="KW-1185">Reference proteome</keyword>
<protein>
    <recommendedName>
        <fullName evidence="1">Enolase C-terminal domain-containing protein</fullName>
    </recommendedName>
</protein>
<accession>A0A7W9SKN1</accession>
<feature type="domain" description="Enolase C-terminal" evidence="1">
    <location>
        <begin position="213"/>
        <end position="394"/>
    </location>
</feature>
<evidence type="ECO:0000313" key="3">
    <source>
        <dbReference type="Proteomes" id="UP000520814"/>
    </source>
</evidence>
<dbReference type="InterPro" id="IPR036849">
    <property type="entry name" value="Enolase-like_C_sf"/>
</dbReference>
<reference evidence="2 3" key="1">
    <citation type="submission" date="2020-08" db="EMBL/GenBank/DDBJ databases">
        <title>Genomic Encyclopedia of Type Strains, Phase IV (KMG-IV): sequencing the most valuable type-strain genomes for metagenomic binning, comparative biology and taxonomic classification.</title>
        <authorList>
            <person name="Goeker M."/>
        </authorList>
    </citation>
    <scope>NUCLEOTIDE SEQUENCE [LARGE SCALE GENOMIC DNA]</scope>
    <source>
        <strain evidence="2 3">DSM 23562</strain>
    </source>
</reference>
<dbReference type="InterPro" id="IPR029065">
    <property type="entry name" value="Enolase_C-like"/>
</dbReference>
<dbReference type="EMBL" id="JACHGW010000001">
    <property type="protein sequence ID" value="MBB6048382.1"/>
    <property type="molecule type" value="Genomic_DNA"/>
</dbReference>
<proteinExistence type="predicted"/>
<gene>
    <name evidence="2" type="ORF">HNQ39_000144</name>
</gene>
<organism evidence="2 3">
    <name type="scientific">Armatimonas rosea</name>
    <dbReference type="NCBI Taxonomy" id="685828"/>
    <lineage>
        <taxon>Bacteria</taxon>
        <taxon>Bacillati</taxon>
        <taxon>Armatimonadota</taxon>
        <taxon>Armatimonadia</taxon>
        <taxon>Armatimonadales</taxon>
        <taxon>Armatimonadaceae</taxon>
        <taxon>Armatimonas</taxon>
    </lineage>
</organism>
<dbReference type="AlphaFoldDB" id="A0A7W9SKN1"/>
<dbReference type="RefSeq" id="WP_184191917.1">
    <property type="nucleotide sequence ID" value="NZ_JACHGW010000001.1"/>
</dbReference>
<dbReference type="Proteomes" id="UP000520814">
    <property type="component" value="Unassembled WGS sequence"/>
</dbReference>
<dbReference type="SUPFAM" id="SSF54826">
    <property type="entry name" value="Enolase N-terminal domain-like"/>
    <property type="match status" value="1"/>
</dbReference>
<dbReference type="Pfam" id="PF13378">
    <property type="entry name" value="MR_MLE_C"/>
    <property type="match status" value="1"/>
</dbReference>
<evidence type="ECO:0000259" key="1">
    <source>
        <dbReference type="Pfam" id="PF13378"/>
    </source>
</evidence>
<sequence>MIRIARCRLRLQDLRLRLPFRYGIATVTDLTHAFVEAEVEIDGQHATGIAAEHLSPKWLYKRPDTSPEADNAELIALIETVLEWATGLEAPTAFALWQALYEKQAAYAQETGLPGLWTHFPVTLVERAVIDALCNATGQPFHALLKTNAFGIELGAVHPELAGTQPADWLPEAPRQQITLRHTVGMADPLAPPAPNNGGASIDDGLPLTLEDNIATYGLKHFKLKLGGNVEADIARTRAVLEVCAAHAPTDWAFTLDANESYTDFATVRAFWDGLPTDHKLRCLFIEQPLHRDHALTDAAGAGLAAWEGHPPIIIDESDGAIGDFPRALALGYAGTSHKGCKGVFKGVTNACLAKKRGALLSGEDLTCVGPVCLEQDLAVMAALGIESVERNGHHYFAGLSMFDTATQDAALAAHPTLYHRSAAGWPTLTITDGTITP</sequence>
<evidence type="ECO:0000313" key="2">
    <source>
        <dbReference type="EMBL" id="MBB6048382.1"/>
    </source>
</evidence>